<keyword evidence="2 9" id="KW-1003">Cell membrane</keyword>
<feature type="transmembrane region" description="Helical" evidence="9">
    <location>
        <begin position="423"/>
        <end position="448"/>
    </location>
</feature>
<dbReference type="Proteomes" id="UP000238261">
    <property type="component" value="Unassembled WGS sequence"/>
</dbReference>
<proteinExistence type="inferred from homology"/>
<dbReference type="PANTHER" id="PTHR30607:SF2">
    <property type="entry name" value="POTASSIUM-TRANSPORTING ATPASE POTASSIUM-BINDING SUBUNIT"/>
    <property type="match status" value="1"/>
</dbReference>
<dbReference type="NCBIfam" id="TIGR00680">
    <property type="entry name" value="kdpA"/>
    <property type="match status" value="1"/>
</dbReference>
<evidence type="ECO:0000256" key="2">
    <source>
        <dbReference type="ARBA" id="ARBA00022475"/>
    </source>
</evidence>
<comment type="similarity">
    <text evidence="9">Belongs to the KdpA family.</text>
</comment>
<keyword evidence="3 9" id="KW-0633">Potassium transport</keyword>
<evidence type="ECO:0000256" key="4">
    <source>
        <dbReference type="ARBA" id="ARBA00022692"/>
    </source>
</evidence>
<keyword evidence="7 9" id="KW-0406">Ion transport</keyword>
<dbReference type="InterPro" id="IPR004623">
    <property type="entry name" value="KdpA"/>
</dbReference>
<evidence type="ECO:0000256" key="9">
    <source>
        <dbReference type="HAMAP-Rule" id="MF_00275"/>
    </source>
</evidence>
<feature type="transmembrane region" description="Helical" evidence="9">
    <location>
        <begin position="315"/>
        <end position="333"/>
    </location>
</feature>
<dbReference type="OrthoDB" id="9763796at2"/>
<keyword evidence="4 9" id="KW-0812">Transmembrane</keyword>
<keyword evidence="12" id="KW-1185">Reference proteome</keyword>
<comment type="subunit">
    <text evidence="9">The system is composed of three essential subunits: KdpA, KdpB and KdpC.</text>
</comment>
<comment type="function">
    <text evidence="9">Part of the high-affinity ATP-driven potassium transport (or Kdp) system, which catalyzes the hydrolysis of ATP coupled with the electrogenic transport of potassium into the cytoplasm. This subunit binds the extracellular potassium ions and delivers the ions to the membrane domain of KdpB through an intramembrane tunnel.</text>
</comment>
<keyword evidence="8 9" id="KW-0472">Membrane</keyword>
<dbReference type="AlphaFoldDB" id="A0A2S7F073"/>
<dbReference type="Pfam" id="PF03814">
    <property type="entry name" value="KdpA"/>
    <property type="match status" value="2"/>
</dbReference>
<evidence type="ECO:0000256" key="1">
    <source>
        <dbReference type="ARBA" id="ARBA00022448"/>
    </source>
</evidence>
<dbReference type="PIRSF" id="PIRSF001294">
    <property type="entry name" value="K_ATPaseA"/>
    <property type="match status" value="1"/>
</dbReference>
<dbReference type="RefSeq" id="WP_046977661.1">
    <property type="nucleotide sequence ID" value="NZ_CP043476.1"/>
</dbReference>
<dbReference type="GO" id="GO:0005886">
    <property type="term" value="C:plasma membrane"/>
    <property type="evidence" value="ECO:0007669"/>
    <property type="project" value="UniProtKB-SubCell"/>
</dbReference>
<dbReference type="GO" id="GO:0008556">
    <property type="term" value="F:P-type potassium transmembrane transporter activity"/>
    <property type="evidence" value="ECO:0007669"/>
    <property type="project" value="InterPro"/>
</dbReference>
<feature type="transmembrane region" description="Helical" evidence="9">
    <location>
        <begin position="232"/>
        <end position="249"/>
    </location>
</feature>
<feature type="transmembrane region" description="Helical" evidence="9">
    <location>
        <begin position="578"/>
        <end position="600"/>
    </location>
</feature>
<evidence type="ECO:0000256" key="10">
    <source>
        <dbReference type="SAM" id="MobiDB-lite"/>
    </source>
</evidence>
<evidence type="ECO:0000256" key="7">
    <source>
        <dbReference type="ARBA" id="ARBA00023065"/>
    </source>
</evidence>
<dbReference type="EMBL" id="MDEG01000003">
    <property type="protein sequence ID" value="PPU98756.1"/>
    <property type="molecule type" value="Genomic_DNA"/>
</dbReference>
<reference evidence="12" key="1">
    <citation type="submission" date="2016-08" db="EMBL/GenBank/DDBJ databases">
        <authorList>
            <person name="Merda D."/>
            <person name="Briand M."/>
            <person name="Taghouti G."/>
            <person name="Carrere S."/>
            <person name="Gouzy J."/>
            <person name="Portier P."/>
            <person name="Jacques M.-A."/>
            <person name="Fischer-Le Saux M."/>
        </authorList>
    </citation>
    <scope>NUCLEOTIDE SEQUENCE [LARGE SCALE GENOMIC DNA]</scope>
    <source>
        <strain evidence="12">CFBP1156</strain>
    </source>
</reference>
<keyword evidence="5 9" id="KW-0630">Potassium</keyword>
<evidence type="ECO:0000256" key="3">
    <source>
        <dbReference type="ARBA" id="ARBA00022538"/>
    </source>
</evidence>
<keyword evidence="6 9" id="KW-1133">Transmembrane helix</keyword>
<feature type="region of interest" description="Disordered" evidence="10">
    <location>
        <begin position="177"/>
        <end position="198"/>
    </location>
</feature>
<protein>
    <recommendedName>
        <fullName evidence="9">Potassium-transporting ATPase potassium-binding subunit</fullName>
    </recommendedName>
    <alternativeName>
        <fullName evidence="9">ATP phosphohydrolase [potassium-transporting] A chain</fullName>
    </alternativeName>
    <alternativeName>
        <fullName evidence="9">Potassium-binding and translocating subunit A</fullName>
    </alternativeName>
    <alternativeName>
        <fullName evidence="9">Potassium-translocating ATPase A chain</fullName>
    </alternativeName>
</protein>
<name>A0A2S7F073_9XANT</name>
<comment type="subcellular location">
    <subcellularLocation>
        <location evidence="9">Cell membrane</location>
        <topology evidence="9">Multi-pass membrane protein</topology>
    </subcellularLocation>
</comment>
<feature type="transmembrane region" description="Helical" evidence="9">
    <location>
        <begin position="6"/>
        <end position="23"/>
    </location>
</feature>
<dbReference type="GO" id="GO:0030955">
    <property type="term" value="F:potassium ion binding"/>
    <property type="evidence" value="ECO:0007669"/>
    <property type="project" value="UniProtKB-UniRule"/>
</dbReference>
<gene>
    <name evidence="9" type="primary">kdpA</name>
    <name evidence="11" type="ORF">XhyaCFBP1156_05040</name>
</gene>
<evidence type="ECO:0000256" key="6">
    <source>
        <dbReference type="ARBA" id="ARBA00022989"/>
    </source>
</evidence>
<sequence length="613" mass="64539">MIDTLLVYALALLLGWPLGLYLAKVMRGAPMRGDALFGWIERPLYRLLGTDPARGMSWRGYAGAFLASNLVLGVLVFALFVTQAWLPLNPDAVPNMRWDVALHTMVSFLTNTDQQHYSGQAQLSYLSQAVGVVGLQFVTPMMGLALVVATLRALFGGRPVARSADALSASASAATGSARPWMAGPEDPEPTPSRHGRQHATAVAALQHTTLSVDEADVGNYWADVIRPTLRFLLPLCLLWTVLLTQQGVPSTLAAGPTAAPLDASAGMAAQKIPLGPVAAMVAIKQLGTNGGGWYGPNSAMALENPTPFSNLLEMLAIVLIPVAIAFMVGPFTGRRKFTVLVFGSMLAMSLASTAVSVWSEGHSASTASAALMEGKEVRFGTDASAAWSSLTTQTSNGSVNAMHDSLAPLTGGVAMVNMLVNAIWGGIGCGLQQFLVYLLLSVFLAGLMTGRTPELFGRKIEAGEVRLLALLILLQPLVLLGFTALTLAMPAAVTATSNPGFHGISQVFYEYTSAFANNGSGFEGLGDGIPWWNLTCTLVLILGRYPALIVPLIVAAQMARKRVAPETGGSLQVETPTFALTLIAVIAVLTVLQFTPALVLGPIADHLTLAAH</sequence>
<evidence type="ECO:0000256" key="8">
    <source>
        <dbReference type="ARBA" id="ARBA00023136"/>
    </source>
</evidence>
<feature type="transmembrane region" description="Helical" evidence="9">
    <location>
        <begin position="340"/>
        <end position="359"/>
    </location>
</feature>
<feature type="transmembrane region" description="Helical" evidence="9">
    <location>
        <begin position="64"/>
        <end position="86"/>
    </location>
</feature>
<evidence type="ECO:0000313" key="11">
    <source>
        <dbReference type="EMBL" id="PPU98756.1"/>
    </source>
</evidence>
<feature type="transmembrane region" description="Helical" evidence="9">
    <location>
        <begin position="468"/>
        <end position="490"/>
    </location>
</feature>
<feature type="transmembrane region" description="Helical" evidence="9">
    <location>
        <begin position="532"/>
        <end position="557"/>
    </location>
</feature>
<comment type="caution">
    <text evidence="11">The sequence shown here is derived from an EMBL/GenBank/DDBJ whole genome shotgun (WGS) entry which is preliminary data.</text>
</comment>
<dbReference type="HAMAP" id="MF_00275">
    <property type="entry name" value="KdpA"/>
    <property type="match status" value="1"/>
</dbReference>
<organism evidence="11 12">
    <name type="scientific">Xanthomonas hyacinthi</name>
    <dbReference type="NCBI Taxonomy" id="56455"/>
    <lineage>
        <taxon>Bacteria</taxon>
        <taxon>Pseudomonadati</taxon>
        <taxon>Pseudomonadota</taxon>
        <taxon>Gammaproteobacteria</taxon>
        <taxon>Lysobacterales</taxon>
        <taxon>Lysobacteraceae</taxon>
        <taxon>Xanthomonas</taxon>
    </lineage>
</organism>
<accession>A0A2S7F073</accession>
<evidence type="ECO:0000313" key="12">
    <source>
        <dbReference type="Proteomes" id="UP000238261"/>
    </source>
</evidence>
<feature type="transmembrane region" description="Helical" evidence="9">
    <location>
        <begin position="133"/>
        <end position="155"/>
    </location>
</feature>
<dbReference type="PANTHER" id="PTHR30607">
    <property type="entry name" value="POTASSIUM-TRANSPORTING ATPASE A CHAIN"/>
    <property type="match status" value="1"/>
</dbReference>
<keyword evidence="1 9" id="KW-0813">Transport</keyword>
<evidence type="ECO:0000256" key="5">
    <source>
        <dbReference type="ARBA" id="ARBA00022958"/>
    </source>
</evidence>